<accession>A0AAW2I2C2</accession>
<evidence type="ECO:0000313" key="3">
    <source>
        <dbReference type="EMBL" id="KAL0275931.1"/>
    </source>
</evidence>
<dbReference type="CDD" id="cd10442">
    <property type="entry name" value="GIY-YIG_PLEs"/>
    <property type="match status" value="1"/>
</dbReference>
<evidence type="ECO:0000259" key="2">
    <source>
        <dbReference type="Pfam" id="PF26215"/>
    </source>
</evidence>
<evidence type="ECO:0000256" key="1">
    <source>
        <dbReference type="SAM" id="MobiDB-lite"/>
    </source>
</evidence>
<dbReference type="Pfam" id="PF26215">
    <property type="entry name" value="HTH_animal"/>
    <property type="match status" value="1"/>
</dbReference>
<feature type="domain" description="Helix-turn-helix" evidence="2">
    <location>
        <begin position="23"/>
        <end position="75"/>
    </location>
</feature>
<dbReference type="InterPro" id="IPR058912">
    <property type="entry name" value="HTH_animal"/>
</dbReference>
<dbReference type="AlphaFoldDB" id="A0AAW2I2C2"/>
<sequence length="279" mass="32180">MENLEKQALESATQKPTHWFRYMYLHAASNHHPAQKSSVIKTLIHRAIQISAPDALPQEIEHLDTALRTNGYTKINITHTAKTLTNEEKQNTQPREKERLPLRVFLPYIQGVTDRIGRHLRKHGIHTIFTPTTKIGQILRTPKDPTPPLEKPGIYNIPCICGKVYIGMGQRNIQTRIKEHERHIRLNQPDKSAIAEHSLSEQHRILFNRTRLIAQTICPSHLQIRESIEIHKHPYNINRDTGFRLSKTWTPVLPRPRANGTQPTDPTPTPHPRDIPPFN</sequence>
<dbReference type="PANTHER" id="PTHR21301:SF11">
    <property type="entry name" value="GIY-YIG DOMAIN-CONTAINING PROTEIN"/>
    <property type="match status" value="1"/>
</dbReference>
<comment type="caution">
    <text evidence="3">The sequence shown here is derived from an EMBL/GenBank/DDBJ whole genome shotgun (WGS) entry which is preliminary data.</text>
</comment>
<dbReference type="EMBL" id="JARGDH010000002">
    <property type="protein sequence ID" value="KAL0275931.1"/>
    <property type="molecule type" value="Genomic_DNA"/>
</dbReference>
<organism evidence="3">
    <name type="scientific">Menopon gallinae</name>
    <name type="common">poultry shaft louse</name>
    <dbReference type="NCBI Taxonomy" id="328185"/>
    <lineage>
        <taxon>Eukaryota</taxon>
        <taxon>Metazoa</taxon>
        <taxon>Ecdysozoa</taxon>
        <taxon>Arthropoda</taxon>
        <taxon>Hexapoda</taxon>
        <taxon>Insecta</taxon>
        <taxon>Pterygota</taxon>
        <taxon>Neoptera</taxon>
        <taxon>Paraneoptera</taxon>
        <taxon>Psocodea</taxon>
        <taxon>Troctomorpha</taxon>
        <taxon>Phthiraptera</taxon>
        <taxon>Amblycera</taxon>
        <taxon>Menoponidae</taxon>
        <taxon>Menopon</taxon>
    </lineage>
</organism>
<protein>
    <recommendedName>
        <fullName evidence="2">Helix-turn-helix domain-containing protein</fullName>
    </recommendedName>
</protein>
<name>A0AAW2I2C2_9NEOP</name>
<gene>
    <name evidence="3" type="ORF">PYX00_003642</name>
</gene>
<reference evidence="3" key="1">
    <citation type="journal article" date="2024" name="Gigascience">
        <title>Chromosome-level genome of the poultry shaft louse Menopon gallinae provides insight into the host-switching and adaptive evolution of parasitic lice.</title>
        <authorList>
            <person name="Xu Y."/>
            <person name="Ma L."/>
            <person name="Liu S."/>
            <person name="Liang Y."/>
            <person name="Liu Q."/>
            <person name="He Z."/>
            <person name="Tian L."/>
            <person name="Duan Y."/>
            <person name="Cai W."/>
            <person name="Li H."/>
            <person name="Song F."/>
        </authorList>
    </citation>
    <scope>NUCLEOTIDE SEQUENCE</scope>
    <source>
        <strain evidence="3">Cailab_2023a</strain>
    </source>
</reference>
<dbReference type="PANTHER" id="PTHR21301">
    <property type="entry name" value="REVERSE TRANSCRIPTASE"/>
    <property type="match status" value="1"/>
</dbReference>
<feature type="region of interest" description="Disordered" evidence="1">
    <location>
        <begin position="250"/>
        <end position="279"/>
    </location>
</feature>
<proteinExistence type="predicted"/>